<feature type="transmembrane region" description="Helical" evidence="10">
    <location>
        <begin position="197"/>
        <end position="218"/>
    </location>
</feature>
<evidence type="ECO:0000313" key="12">
    <source>
        <dbReference type="Proteomes" id="UP000095247"/>
    </source>
</evidence>
<keyword evidence="7 10" id="KW-1133">Transmembrane helix</keyword>
<dbReference type="PANTHER" id="PTHR43823">
    <property type="entry name" value="SPORULATION PROTEIN YKVU"/>
    <property type="match status" value="1"/>
</dbReference>
<evidence type="ECO:0000256" key="2">
    <source>
        <dbReference type="ARBA" id="ARBA00008417"/>
    </source>
</evidence>
<evidence type="ECO:0000256" key="3">
    <source>
        <dbReference type="ARBA" id="ARBA00022106"/>
    </source>
</evidence>
<dbReference type="NCBIfam" id="TIGR00797">
    <property type="entry name" value="matE"/>
    <property type="match status" value="1"/>
</dbReference>
<dbReference type="EMBL" id="MDCO01000001">
    <property type="protein sequence ID" value="OEJ15814.1"/>
    <property type="molecule type" value="Genomic_DNA"/>
</dbReference>
<dbReference type="InterPro" id="IPR048279">
    <property type="entry name" value="MdtK-like"/>
</dbReference>
<proteinExistence type="inferred from homology"/>
<organism evidence="11 12">
    <name type="scientific">Brachyspira hampsonii</name>
    <dbReference type="NCBI Taxonomy" id="1287055"/>
    <lineage>
        <taxon>Bacteria</taxon>
        <taxon>Pseudomonadati</taxon>
        <taxon>Spirochaetota</taxon>
        <taxon>Spirochaetia</taxon>
        <taxon>Brachyspirales</taxon>
        <taxon>Brachyspiraceae</taxon>
        <taxon>Brachyspira</taxon>
    </lineage>
</organism>
<feature type="transmembrane region" description="Helical" evidence="10">
    <location>
        <begin position="425"/>
        <end position="444"/>
    </location>
</feature>
<dbReference type="Proteomes" id="UP000095247">
    <property type="component" value="Unassembled WGS sequence"/>
</dbReference>
<dbReference type="InterPro" id="IPR051327">
    <property type="entry name" value="MATE_MepA_subfamily"/>
</dbReference>
<dbReference type="GO" id="GO:0042910">
    <property type="term" value="F:xenobiotic transmembrane transporter activity"/>
    <property type="evidence" value="ECO:0007669"/>
    <property type="project" value="InterPro"/>
</dbReference>
<sequence length="463" mass="51023">MNNDVISNPLYYEKPYKLLFKYAAPSIISMLVGSLYNIVDQIFIGQGIGINGNAATNVAFPLTIICMSIALFHGFGCASFYSILLGQGNNKKAAKIIGNTIVLVLIFGIIFTVIVKIFNKKLMTMFGSTAEVLPYAVEYTNITALGFIPFIFSTMMSHIIRADGSPQYSMMSVLIGAVINTILDPILIFKFDMGMSGAALATIIGQFVSFIIVIRYLFRFKHIKFERDNFLIEPKNILKIYSLGSSPGFNQLAMMIVQITMNNVLSYYGANSIYGGNIPLAVAGIIAKVNTLVMAFIIGSSQGSQPIIGFNYGAKNYDRVIKTYKLTITITTIMAFTAFLLFQLFPRQIVGIFGDGSDLYFRFAEEYMRIYMALMVINGIQPVTGTFFTSLGKAFKGAFISMTRQIIFLLPLIIILPRILGIDGVMYAGPVADGAALIVTVILVSREIKHLKKLSNIENSSVY</sequence>
<evidence type="ECO:0000256" key="9">
    <source>
        <dbReference type="ARBA" id="ARBA00023251"/>
    </source>
</evidence>
<dbReference type="GO" id="GO:0015297">
    <property type="term" value="F:antiporter activity"/>
    <property type="evidence" value="ECO:0007669"/>
    <property type="project" value="InterPro"/>
</dbReference>
<dbReference type="PIRSF" id="PIRSF006603">
    <property type="entry name" value="DinF"/>
    <property type="match status" value="1"/>
</dbReference>
<feature type="transmembrane region" description="Helical" evidence="10">
    <location>
        <begin position="370"/>
        <end position="391"/>
    </location>
</feature>
<dbReference type="RefSeq" id="WP_069725289.1">
    <property type="nucleotide sequence ID" value="NZ_MDCO01000001.1"/>
</dbReference>
<evidence type="ECO:0000256" key="7">
    <source>
        <dbReference type="ARBA" id="ARBA00022989"/>
    </source>
</evidence>
<dbReference type="Pfam" id="PF01554">
    <property type="entry name" value="MatE"/>
    <property type="match status" value="2"/>
</dbReference>
<evidence type="ECO:0000256" key="10">
    <source>
        <dbReference type="SAM" id="Phobius"/>
    </source>
</evidence>
<dbReference type="AlphaFoldDB" id="A0A1E5NI53"/>
<gene>
    <name evidence="11" type="ORF">BFL38_10155</name>
</gene>
<feature type="transmembrane region" description="Helical" evidence="10">
    <location>
        <begin position="398"/>
        <end position="419"/>
    </location>
</feature>
<feature type="transmembrane region" description="Helical" evidence="10">
    <location>
        <begin position="139"/>
        <end position="160"/>
    </location>
</feature>
<reference evidence="11 12" key="1">
    <citation type="submission" date="2016-08" db="EMBL/GenBank/DDBJ databases">
        <title>Characterization and recognition of Brachyspira hampsonii sp. nov., a novel intestinal spirochete that is pathogenic to pigs.</title>
        <authorList>
            <person name="Mirajkar N."/>
            <person name="La T."/>
            <person name="Phillips N."/>
            <person name="Hampson D."/>
            <person name="Gebhart C."/>
        </authorList>
    </citation>
    <scope>NUCLEOTIDE SEQUENCE [LARGE SCALE GENOMIC DNA]</scope>
    <source>
        <strain evidence="11 12">P280/1</strain>
    </source>
</reference>
<dbReference type="InterPro" id="IPR045070">
    <property type="entry name" value="MATE_MepA-like"/>
</dbReference>
<dbReference type="GO" id="GO:0046677">
    <property type="term" value="P:response to antibiotic"/>
    <property type="evidence" value="ECO:0007669"/>
    <property type="project" value="UniProtKB-KW"/>
</dbReference>
<feature type="transmembrane region" description="Helical" evidence="10">
    <location>
        <begin position="172"/>
        <end position="191"/>
    </location>
</feature>
<feature type="transmembrane region" description="Helical" evidence="10">
    <location>
        <begin position="59"/>
        <end position="84"/>
    </location>
</feature>
<dbReference type="PANTHER" id="PTHR43823:SF3">
    <property type="entry name" value="MULTIDRUG EXPORT PROTEIN MEPA"/>
    <property type="match status" value="1"/>
</dbReference>
<name>A0A1E5NI53_9SPIR</name>
<accession>A0A1E5NI53</accession>
<feature type="transmembrane region" description="Helical" evidence="10">
    <location>
        <begin position="96"/>
        <end position="119"/>
    </location>
</feature>
<dbReference type="CDD" id="cd13143">
    <property type="entry name" value="MATE_MepA_like"/>
    <property type="match status" value="1"/>
</dbReference>
<keyword evidence="8 10" id="KW-0472">Membrane</keyword>
<keyword evidence="5" id="KW-1003">Cell membrane</keyword>
<dbReference type="InterPro" id="IPR002528">
    <property type="entry name" value="MATE_fam"/>
</dbReference>
<keyword evidence="4" id="KW-0813">Transport</keyword>
<evidence type="ECO:0000256" key="5">
    <source>
        <dbReference type="ARBA" id="ARBA00022475"/>
    </source>
</evidence>
<feature type="transmembrane region" description="Helical" evidence="10">
    <location>
        <begin position="19"/>
        <end position="39"/>
    </location>
</feature>
<evidence type="ECO:0000256" key="1">
    <source>
        <dbReference type="ARBA" id="ARBA00004651"/>
    </source>
</evidence>
<dbReference type="GO" id="GO:0005886">
    <property type="term" value="C:plasma membrane"/>
    <property type="evidence" value="ECO:0007669"/>
    <property type="project" value="UniProtKB-SubCell"/>
</dbReference>
<evidence type="ECO:0000313" key="11">
    <source>
        <dbReference type="EMBL" id="OEJ15814.1"/>
    </source>
</evidence>
<keyword evidence="6 10" id="KW-0812">Transmembrane</keyword>
<comment type="subcellular location">
    <subcellularLocation>
        <location evidence="1">Cell membrane</location>
        <topology evidence="1">Multi-pass membrane protein</topology>
    </subcellularLocation>
</comment>
<evidence type="ECO:0000256" key="6">
    <source>
        <dbReference type="ARBA" id="ARBA00022692"/>
    </source>
</evidence>
<protein>
    <recommendedName>
        <fullName evidence="3">Multidrug export protein MepA</fullName>
    </recommendedName>
</protein>
<comment type="caution">
    <text evidence="11">The sequence shown here is derived from an EMBL/GenBank/DDBJ whole genome shotgun (WGS) entry which is preliminary data.</text>
</comment>
<comment type="similarity">
    <text evidence="2">Belongs to the multi antimicrobial extrusion (MATE) (TC 2.A.66.1) family. MepA subfamily.</text>
</comment>
<keyword evidence="9" id="KW-0046">Antibiotic resistance</keyword>
<feature type="transmembrane region" description="Helical" evidence="10">
    <location>
        <begin position="326"/>
        <end position="345"/>
    </location>
</feature>
<evidence type="ECO:0000256" key="4">
    <source>
        <dbReference type="ARBA" id="ARBA00022448"/>
    </source>
</evidence>
<evidence type="ECO:0000256" key="8">
    <source>
        <dbReference type="ARBA" id="ARBA00023136"/>
    </source>
</evidence>